<gene>
    <name evidence="10" type="primary">LOC107219915</name>
</gene>
<dbReference type="GeneID" id="107219915"/>
<comment type="similarity">
    <text evidence="5">Belongs to the CFAP91 family.</text>
</comment>
<keyword evidence="3" id="KW-0206">Cytoskeleton</keyword>
<organism evidence="10">
    <name type="scientific">Neodiprion lecontei</name>
    <name type="common">Redheaded pine sawfly</name>
    <dbReference type="NCBI Taxonomy" id="441921"/>
    <lineage>
        <taxon>Eukaryota</taxon>
        <taxon>Metazoa</taxon>
        <taxon>Ecdysozoa</taxon>
        <taxon>Arthropoda</taxon>
        <taxon>Hexapoda</taxon>
        <taxon>Insecta</taxon>
        <taxon>Pterygota</taxon>
        <taxon>Neoptera</taxon>
        <taxon>Endopterygota</taxon>
        <taxon>Hymenoptera</taxon>
        <taxon>Tenthredinoidea</taxon>
        <taxon>Diprionidae</taxon>
        <taxon>Diprioninae</taxon>
        <taxon>Neodiprion</taxon>
    </lineage>
</organism>
<feature type="compositionally biased region" description="Low complexity" evidence="7">
    <location>
        <begin position="735"/>
        <end position="760"/>
    </location>
</feature>
<feature type="compositionally biased region" description="Basic and acidic residues" evidence="7">
    <location>
        <begin position="642"/>
        <end position="655"/>
    </location>
</feature>
<keyword evidence="4" id="KW-0966">Cell projection</keyword>
<feature type="domain" description="CFAP91" evidence="8">
    <location>
        <begin position="88"/>
        <end position="240"/>
    </location>
</feature>
<dbReference type="PANTHER" id="PTHR22455:SF10">
    <property type="entry name" value="CILIA- AND FLAGELLA-ASSOCIATED PROTEIN 91"/>
    <property type="match status" value="1"/>
</dbReference>
<evidence type="ECO:0000313" key="10">
    <source>
        <dbReference type="RefSeq" id="XP_015513761.2"/>
    </source>
</evidence>
<dbReference type="OrthoDB" id="567787at2759"/>
<proteinExistence type="inferred from homology"/>
<keyword evidence="10" id="KW-0969">Cilium</keyword>
<comment type="subcellular location">
    <subcellularLocation>
        <location evidence="1">Cytoplasm</location>
        <location evidence="1">Cytoskeleton</location>
        <location evidence="1">Cilium axoneme</location>
    </subcellularLocation>
</comment>
<accession>A0A6J0BH23</accession>
<dbReference type="RefSeq" id="XP_015513761.2">
    <property type="nucleotide sequence ID" value="XM_015658275.2"/>
</dbReference>
<evidence type="ECO:0000256" key="2">
    <source>
        <dbReference type="ARBA" id="ARBA00022490"/>
    </source>
</evidence>
<dbReference type="FunCoup" id="A0A6J0BH23">
    <property type="interactions" value="75"/>
</dbReference>
<name>A0A6J0BH23_NEOLC</name>
<sequence length="769" mass="89394">MLFFIICSDSPMIKIIIYRANLDPPKRIDINGQHRHLFYRRPVMPFLKPAVPTMRFHMNLEYDNMEKAMKDAAVRCCHLPDRTQTKQTQTDYRESEAQTSPWTPPYKVRPDENPEVLTIAHLSWGHGLPAGMHEVEIINRMRMKRAWEAILPPMDNATNIKTRTTIIEAMEIDDWAFREAEIQFMMDTRMELMEKYAKLKDAAREKSIGDRYQRVEDLIDKRRDMEIRNIRQKLGRELRKLTVKYHGGQNKWAKKCSAARGLGDSIFKLKKSAKNYHEIINRRILDDKNVPDADENDKYVLLPTYSELKAVKPKQKAHELCVRETRWNEEKLRKLHAELKSIRMDIKPDKNTSFMKRRYKLPPMPITPKLSNERNVNESQERAAVLIQTLVTGRAIQCVMFEGRDRCRELIEELQSTHWLQSDTKKLRQMEKRHVIELQQSENHRTLQEDRLNEILNMLEGMTLSGMLDYLSKELVRLKDERKAHAFALLAERERTKREAEEAGRRHLEEQRRRECDEMFRQMVKVNQDTVELYLEDIIKEGIEWVSDAEAKQYILETADKVDKTLQYANEHAQGLAEQEMVSDMIYNFVLPDVDKQIVRKRMLERQASYLKNAHAAIYNKILELPPIERKTPSTEPTAAGESDKTAEVEEERLTEPDQLVEELTEETSADWIKRRIIGEIISPEETLTGSILKHLISRSVLSDGKKIARYILENVIKDVEALVGNSQMSILISAKSSASGSSGSSYSSVSSAKSNAPPSHVKDTETLD</sequence>
<dbReference type="Pfam" id="PF14738">
    <property type="entry name" value="CFAP91"/>
    <property type="match status" value="1"/>
</dbReference>
<dbReference type="PANTHER" id="PTHR22455">
    <property type="entry name" value="CILIA- AND FLAGELLA-ASSOCIATED PROTEIN 91"/>
    <property type="match status" value="1"/>
</dbReference>
<dbReference type="GO" id="GO:0005930">
    <property type="term" value="C:axoneme"/>
    <property type="evidence" value="ECO:0007669"/>
    <property type="project" value="UniProtKB-SubCell"/>
</dbReference>
<feature type="region of interest" description="Disordered" evidence="7">
    <location>
        <begin position="735"/>
        <end position="769"/>
    </location>
</feature>
<feature type="region of interest" description="Disordered" evidence="7">
    <location>
        <begin position="629"/>
        <end position="655"/>
    </location>
</feature>
<evidence type="ECO:0000256" key="4">
    <source>
        <dbReference type="ARBA" id="ARBA00023273"/>
    </source>
</evidence>
<evidence type="ECO:0000256" key="5">
    <source>
        <dbReference type="ARBA" id="ARBA00029468"/>
    </source>
</evidence>
<evidence type="ECO:0000259" key="8">
    <source>
        <dbReference type="Pfam" id="PF14738"/>
    </source>
</evidence>
<evidence type="ECO:0000256" key="3">
    <source>
        <dbReference type="ARBA" id="ARBA00023212"/>
    </source>
</evidence>
<dbReference type="InterPro" id="IPR026720">
    <property type="entry name" value="CFAP91"/>
</dbReference>
<protein>
    <recommendedName>
        <fullName evidence="6">Cilia- and flagella-associated protein 91</fullName>
    </recommendedName>
</protein>
<feature type="region of interest" description="Disordered" evidence="7">
    <location>
        <begin position="82"/>
        <end position="109"/>
    </location>
</feature>
<dbReference type="KEGG" id="nlo:107219915"/>
<dbReference type="InParanoid" id="A0A6J0BH23"/>
<dbReference type="Proteomes" id="UP000829291">
    <property type="component" value="Chromosome 3"/>
</dbReference>
<keyword evidence="9" id="KW-1185">Reference proteome</keyword>
<keyword evidence="10" id="KW-0282">Flagellum</keyword>
<reference evidence="10" key="1">
    <citation type="submission" date="2025-08" db="UniProtKB">
        <authorList>
            <consortium name="RefSeq"/>
        </authorList>
    </citation>
    <scope>IDENTIFICATION</scope>
    <source>
        <tissue evidence="10">Thorax and Abdomen</tissue>
    </source>
</reference>
<dbReference type="AlphaFoldDB" id="A0A6J0BH23"/>
<evidence type="ECO:0000256" key="6">
    <source>
        <dbReference type="ARBA" id="ARBA00029555"/>
    </source>
</evidence>
<evidence type="ECO:0000256" key="1">
    <source>
        <dbReference type="ARBA" id="ARBA00004430"/>
    </source>
</evidence>
<keyword evidence="2" id="KW-0963">Cytoplasm</keyword>
<dbReference type="InterPro" id="IPR032840">
    <property type="entry name" value="CFAP91_dom"/>
</dbReference>
<evidence type="ECO:0000313" key="9">
    <source>
        <dbReference type="Proteomes" id="UP000829291"/>
    </source>
</evidence>
<evidence type="ECO:0000256" key="7">
    <source>
        <dbReference type="SAM" id="MobiDB-lite"/>
    </source>
</evidence>